<evidence type="ECO:0000313" key="2">
    <source>
        <dbReference type="Proteomes" id="UP000241229"/>
    </source>
</evidence>
<gene>
    <name evidence="1" type="primary">vasA</name>
    <name evidence="1" type="ORF">C7I84_19205</name>
</gene>
<proteinExistence type="predicted"/>
<comment type="caution">
    <text evidence="1">The sequence shown here is derived from an EMBL/GenBank/DDBJ whole genome shotgun (WGS) entry which is preliminary data.</text>
</comment>
<evidence type="ECO:0000313" key="1">
    <source>
        <dbReference type="EMBL" id="PSJ57003.1"/>
    </source>
</evidence>
<name>A0A2P7S3H4_9HYPH</name>
<accession>A0A2P7S3H4</accession>
<dbReference type="PANTHER" id="PTHR35370">
    <property type="entry name" value="CYTOPLASMIC PROTEIN-RELATED-RELATED"/>
    <property type="match status" value="1"/>
</dbReference>
<reference evidence="1 2" key="1">
    <citation type="submission" date="2018-03" db="EMBL/GenBank/DDBJ databases">
        <title>The draft genome of Mesorhizobium sp. 6GN-30.</title>
        <authorList>
            <person name="Liu L."/>
            <person name="Li L."/>
            <person name="Wang T."/>
            <person name="Zhang X."/>
            <person name="Liang L."/>
        </authorList>
    </citation>
    <scope>NUCLEOTIDE SEQUENCE [LARGE SCALE GENOMIC DNA]</scope>
    <source>
        <strain evidence="1 2">6GN30</strain>
    </source>
</reference>
<dbReference type="AlphaFoldDB" id="A0A2P7S3H4"/>
<dbReference type="InterPro" id="IPR010272">
    <property type="entry name" value="T6SS_TssF"/>
</dbReference>
<dbReference type="OrthoDB" id="9763676at2"/>
<dbReference type="Proteomes" id="UP000241229">
    <property type="component" value="Unassembled WGS sequence"/>
</dbReference>
<dbReference type="NCBIfam" id="TIGR03359">
    <property type="entry name" value="VI_chp_6"/>
    <property type="match status" value="1"/>
</dbReference>
<dbReference type="PANTHER" id="PTHR35370:SF1">
    <property type="entry name" value="TYPE VI SECRETION SYSTEM COMPONENT TSSF1"/>
    <property type="match status" value="1"/>
</dbReference>
<keyword evidence="2" id="KW-1185">Reference proteome</keyword>
<sequence>MNRDFLDLYQLELKQLYEKSRQFAEEYPGVARRLGGLIEDKMDPGIAGLLEGAAFMAARVQLKIRSEFSEFTSALLDQVLPDYLAPIPSAALVEVSPSFDDANLRNGIRFDAGSAVDAVYVEQQKRISCRFRLCNPLAIWPLHLEAAQYFAAPPPLQALGLEILPGVTAGLRLGFRCRTTKLEDDKPGVAPPGAPVSELSLDALPIRLVGTAVDAVALYEQLFANCRRITLRYLDEFGDPHFVPLPPEALRQIGFEADDSLFGQNGRVFQGFSLLRDFFAFPQHFLGFRLEGLRRALAQVRAIAFDLLFEFDAAVPRLASVVRPQSFSLYSATIANLFEMQCSRVPIRRNEAEHHVVADRSHWLDYEICSVLDVFAHYSGSSDKVRVFPLYSLPTDNTPLGEALSYTVRRLPRRETIQEQRVGARTGYVGSEVFLSLREPVDIDETERVRELSVRALVSNRHLTEQLPVGEAGTDFHLVDNTSLPLRCLAGPTAPRESVLTLERRQRGGTPPGTIAWRLVNLLALNHLGLTDRNPQDRAGGLRELLGLFADLSDVVTERRIRGILGVSSRPIIRRLRQANGFNAARGVEITVRFDERAFEGNGIMLLGAALDRFFAEYTSINSFTETVIESAQRGIVKRWPPRAGNGEPL</sequence>
<dbReference type="PIRSF" id="PIRSF028304">
    <property type="entry name" value="UCP028304"/>
    <property type="match status" value="1"/>
</dbReference>
<protein>
    <submittedName>
        <fullName evidence="1">Type VI secretion system baseplate subunit TssF</fullName>
    </submittedName>
</protein>
<dbReference type="Pfam" id="PF05947">
    <property type="entry name" value="T6SS_TssF"/>
    <property type="match status" value="1"/>
</dbReference>
<organism evidence="1 2">
    <name type="scientific">Kumtagia ephedrae</name>
    <dbReference type="NCBI Taxonomy" id="2116701"/>
    <lineage>
        <taxon>Bacteria</taxon>
        <taxon>Pseudomonadati</taxon>
        <taxon>Pseudomonadota</taxon>
        <taxon>Alphaproteobacteria</taxon>
        <taxon>Hyphomicrobiales</taxon>
        <taxon>Phyllobacteriaceae</taxon>
        <taxon>Kumtagia</taxon>
    </lineage>
</organism>
<dbReference type="RefSeq" id="WP_106773830.1">
    <property type="nucleotide sequence ID" value="NZ_PXYK01000019.1"/>
</dbReference>
<dbReference type="EMBL" id="PXYK01000019">
    <property type="protein sequence ID" value="PSJ57003.1"/>
    <property type="molecule type" value="Genomic_DNA"/>
</dbReference>